<keyword evidence="5" id="KW-0808">Transferase</keyword>
<keyword evidence="3" id="KW-0698">rRNA processing</keyword>
<dbReference type="CDD" id="cd02440">
    <property type="entry name" value="AdoMet_MTases"/>
    <property type="match status" value="1"/>
</dbReference>
<evidence type="ECO:0000313" key="11">
    <source>
        <dbReference type="Proteomes" id="UP000001106"/>
    </source>
</evidence>
<dbReference type="HOGENOM" id="CLU_014042_0_0_2"/>
<evidence type="ECO:0000256" key="1">
    <source>
        <dbReference type="ARBA" id="ARBA00004496"/>
    </source>
</evidence>
<reference evidence="10" key="1">
    <citation type="submission" date="2007-06" db="EMBL/GenBank/DDBJ databases">
        <title>Complete sequence of Methanococcus aeolicus Nankai-3.</title>
        <authorList>
            <consortium name="US DOE Joint Genome Institute"/>
            <person name="Copeland A."/>
            <person name="Lucas S."/>
            <person name="Lapidus A."/>
            <person name="Barry K."/>
            <person name="Glavina del Rio T."/>
            <person name="Dalin E."/>
            <person name="Tice H."/>
            <person name="Pitluck S."/>
            <person name="Chain P."/>
            <person name="Malfatti S."/>
            <person name="Shin M."/>
            <person name="Vergez L."/>
            <person name="Schmutz J."/>
            <person name="Larimer F."/>
            <person name="Land M."/>
            <person name="Hauser L."/>
            <person name="Kyrpides N."/>
            <person name="Lykidis A."/>
            <person name="Sieprawska-Lupa M."/>
            <person name="Whitman W.B."/>
            <person name="Richardson P."/>
        </authorList>
    </citation>
    <scope>NUCLEOTIDE SEQUENCE [LARGE SCALE GENOMIC DNA]</scope>
    <source>
        <strain evidence="10">Nankai-3</strain>
    </source>
</reference>
<dbReference type="CDD" id="cd11572">
    <property type="entry name" value="RlmI_M_like"/>
    <property type="match status" value="1"/>
</dbReference>
<dbReference type="Proteomes" id="UP000001106">
    <property type="component" value="Chromosome"/>
</dbReference>
<evidence type="ECO:0000256" key="2">
    <source>
        <dbReference type="ARBA" id="ARBA00022490"/>
    </source>
</evidence>
<evidence type="ECO:0000256" key="4">
    <source>
        <dbReference type="ARBA" id="ARBA00022603"/>
    </source>
</evidence>
<dbReference type="Pfam" id="PF17785">
    <property type="entry name" value="PUA_3"/>
    <property type="match status" value="1"/>
</dbReference>
<comment type="subcellular location">
    <subcellularLocation>
        <location evidence="1">Cytoplasm</location>
    </subcellularLocation>
</comment>
<dbReference type="SMART" id="SM00359">
    <property type="entry name" value="PUA"/>
    <property type="match status" value="1"/>
</dbReference>
<dbReference type="AlphaFoldDB" id="A6UVB7"/>
<evidence type="ECO:0000256" key="8">
    <source>
        <dbReference type="ARBA" id="ARBA00038091"/>
    </source>
</evidence>
<protein>
    <recommendedName>
        <fullName evidence="9">PUA domain-containing protein</fullName>
    </recommendedName>
</protein>
<dbReference type="Gene3D" id="3.30.750.80">
    <property type="entry name" value="RNA methyltransferase domain (HRMD) like"/>
    <property type="match status" value="1"/>
</dbReference>
<dbReference type="STRING" id="419665.Maeo_0857"/>
<dbReference type="SUPFAM" id="SSF53335">
    <property type="entry name" value="S-adenosyl-L-methionine-dependent methyltransferases"/>
    <property type="match status" value="1"/>
</dbReference>
<organism evidence="10 11">
    <name type="scientific">Methanococcus aeolicus (strain ATCC BAA-1280 / DSM 17508 / OCM 812 / Nankai-3)</name>
    <dbReference type="NCBI Taxonomy" id="419665"/>
    <lineage>
        <taxon>Archaea</taxon>
        <taxon>Methanobacteriati</taxon>
        <taxon>Methanobacteriota</taxon>
        <taxon>Methanomada group</taxon>
        <taxon>Methanococci</taxon>
        <taxon>Methanococcales</taxon>
        <taxon>Methanococcaceae</taxon>
        <taxon>Methanococcus</taxon>
    </lineage>
</organism>
<keyword evidence="7" id="KW-0694">RNA-binding</keyword>
<dbReference type="EMBL" id="CP000743">
    <property type="protein sequence ID" value="ABR56439.1"/>
    <property type="molecule type" value="Genomic_DNA"/>
</dbReference>
<dbReference type="PANTHER" id="PTHR42873:SF1">
    <property type="entry name" value="S-ADENOSYLMETHIONINE-DEPENDENT METHYLTRANSFERASE DOMAIN-CONTAINING PROTEIN"/>
    <property type="match status" value="1"/>
</dbReference>
<dbReference type="Pfam" id="PF13847">
    <property type="entry name" value="Methyltransf_31"/>
    <property type="match status" value="1"/>
</dbReference>
<evidence type="ECO:0000256" key="6">
    <source>
        <dbReference type="ARBA" id="ARBA00022691"/>
    </source>
</evidence>
<dbReference type="InterPro" id="IPR015947">
    <property type="entry name" value="PUA-like_sf"/>
</dbReference>
<name>A6UVB7_META3</name>
<gene>
    <name evidence="10" type="ordered locus">Maeo_0857</name>
</gene>
<dbReference type="eggNOG" id="arCOG00032">
    <property type="taxonomic scope" value="Archaea"/>
</dbReference>
<dbReference type="InterPro" id="IPR029063">
    <property type="entry name" value="SAM-dependent_MTases_sf"/>
</dbReference>
<dbReference type="InterPro" id="IPR041532">
    <property type="entry name" value="RlmI-like_PUA"/>
</dbReference>
<keyword evidence="4" id="KW-0489">Methyltransferase</keyword>
<dbReference type="InterPro" id="IPR025714">
    <property type="entry name" value="Methyltranfer_dom"/>
</dbReference>
<evidence type="ECO:0000256" key="5">
    <source>
        <dbReference type="ARBA" id="ARBA00022679"/>
    </source>
</evidence>
<dbReference type="SUPFAM" id="SSF88697">
    <property type="entry name" value="PUA domain-like"/>
    <property type="match status" value="1"/>
</dbReference>
<dbReference type="KEGG" id="mae:Maeo_0857"/>
<keyword evidence="6" id="KW-0949">S-adenosyl-L-methionine</keyword>
<sequence length="381" mass="43587">MIKIEIDKRAYTSIKNFSRIIYKNAVINKEDFPEKEQIITINYNNNFVAKALYNPGAPTIKILTLNDEEIDKDFFYNRIKEANNYRKTILNYKDTYRMIYAEADLMPSIILDKYNDLASMQLSSTVMENYAPIIFECLNEIANINTLHVQSAKKGSKEINSKIYGDKSNIETIINEGNAKFKVNLKGHKTGFFLDQRENRINLEKYIKKGDKVLDICCYTGGFSVHCGIKGASVVGVDISDKAIEVAGENMELNNIQNYEFINGNAFDVMRDMIGNNEKFDVVILDPPTFTKSKKDIKTALKAYSTMNTIGLKLSKRLFISCSCSHHIDRESFKNMVVSSSLRAKKEIMQIGDYRTQSPDHIITMANKNLEYLKCLFFAVR</sequence>
<evidence type="ECO:0000313" key="10">
    <source>
        <dbReference type="EMBL" id="ABR56439.1"/>
    </source>
</evidence>
<evidence type="ECO:0000256" key="7">
    <source>
        <dbReference type="ARBA" id="ARBA00022884"/>
    </source>
</evidence>
<proteinExistence type="inferred from homology"/>
<dbReference type="GO" id="GO:0003723">
    <property type="term" value="F:RNA binding"/>
    <property type="evidence" value="ECO:0007669"/>
    <property type="project" value="InterPro"/>
</dbReference>
<dbReference type="PANTHER" id="PTHR42873">
    <property type="entry name" value="RIBOSOMAL RNA LARGE SUBUNIT METHYLTRANSFERASE"/>
    <property type="match status" value="1"/>
</dbReference>
<evidence type="ECO:0000259" key="9">
    <source>
        <dbReference type="SMART" id="SM00359"/>
    </source>
</evidence>
<evidence type="ECO:0000256" key="3">
    <source>
        <dbReference type="ARBA" id="ARBA00022552"/>
    </source>
</evidence>
<dbReference type="Gene3D" id="3.40.50.150">
    <property type="entry name" value="Vaccinia Virus protein VP39"/>
    <property type="match status" value="1"/>
</dbReference>
<feature type="domain" description="PUA" evidence="9">
    <location>
        <begin position="2"/>
        <end position="84"/>
    </location>
</feature>
<dbReference type="PROSITE" id="PS50890">
    <property type="entry name" value="PUA"/>
    <property type="match status" value="1"/>
</dbReference>
<keyword evidence="11" id="KW-1185">Reference proteome</keyword>
<keyword evidence="2" id="KW-0963">Cytoplasm</keyword>
<accession>A6UVB7</accession>
<comment type="similarity">
    <text evidence="8">Belongs to the methyltransferase superfamily. RlmI family.</text>
</comment>
<dbReference type="InterPro" id="IPR002478">
    <property type="entry name" value="PUA"/>
</dbReference>